<dbReference type="NCBIfam" id="TIGR01640">
    <property type="entry name" value="F_box_assoc_1"/>
    <property type="match status" value="1"/>
</dbReference>
<proteinExistence type="predicted"/>
<dbReference type="InterPro" id="IPR036047">
    <property type="entry name" value="F-box-like_dom_sf"/>
</dbReference>
<dbReference type="Pfam" id="PF00646">
    <property type="entry name" value="F-box"/>
    <property type="match status" value="1"/>
</dbReference>
<sequence length="374" mass="42916">MSVSRQRPPATGISISSPRRRSIPDDLIINEILILLPVKSLLRCRCVCKAWHSAISSRHLIELHRQQSQSKVHLLHGSYDIPHGVNSINIERLTEEDKLEDYYRLPLLENFVMINSCRDLICLAYDDGYLLSNPATRELVYVPHASWDLDDTHFTGFGFVSSLGKYKVISITLGTPDTCEVFTVGLDCSWWKAESPPCPAFTVSGRTSYVNGNLHMLSQDSFDENGKLLLFNLEKEAWSVKPLPDWPSEFDWPIELREMQGLLCFICCIPDNRIDIWILRDYANNVWSKGFVIDVTQVVGMPDEMDFGLGPHYFGWFPLEVMTDGRILLQKDAIDDDRWFYYDPWDGSIQLADQTGMFHRTLRYGENLVPILGF</sequence>
<gene>
    <name evidence="3" type="primary">LOC100823474</name>
    <name evidence="2" type="ORF">BRADI_3g56200v3</name>
</gene>
<dbReference type="ExpressionAtlas" id="I1IE92">
    <property type="expression patterns" value="baseline and differential"/>
</dbReference>
<accession>I1IE92</accession>
<dbReference type="InterPro" id="IPR013187">
    <property type="entry name" value="F-box-assoc_dom_typ3"/>
</dbReference>
<dbReference type="Pfam" id="PF08268">
    <property type="entry name" value="FBA_3"/>
    <property type="match status" value="1"/>
</dbReference>
<organism evidence="3">
    <name type="scientific">Brachypodium distachyon</name>
    <name type="common">Purple false brome</name>
    <name type="synonym">Trachynia distachya</name>
    <dbReference type="NCBI Taxonomy" id="15368"/>
    <lineage>
        <taxon>Eukaryota</taxon>
        <taxon>Viridiplantae</taxon>
        <taxon>Streptophyta</taxon>
        <taxon>Embryophyta</taxon>
        <taxon>Tracheophyta</taxon>
        <taxon>Spermatophyta</taxon>
        <taxon>Magnoliopsida</taxon>
        <taxon>Liliopsida</taxon>
        <taxon>Poales</taxon>
        <taxon>Poaceae</taxon>
        <taxon>BOP clade</taxon>
        <taxon>Pooideae</taxon>
        <taxon>Stipodae</taxon>
        <taxon>Brachypodieae</taxon>
        <taxon>Brachypodium</taxon>
    </lineage>
</organism>
<feature type="domain" description="F-box" evidence="1">
    <location>
        <begin position="23"/>
        <end position="63"/>
    </location>
</feature>
<dbReference type="InterPro" id="IPR050796">
    <property type="entry name" value="SCF_F-box_component"/>
</dbReference>
<dbReference type="InterPro" id="IPR017451">
    <property type="entry name" value="F-box-assoc_interact_dom"/>
</dbReference>
<dbReference type="AlphaFoldDB" id="I1IE92"/>
<dbReference type="Gramene" id="KQK01496">
    <property type="protein sequence ID" value="KQK01496"/>
    <property type="gene ID" value="BRADI_3g56200v3"/>
</dbReference>
<dbReference type="RefSeq" id="XP_014755606.1">
    <property type="nucleotide sequence ID" value="XM_014900120.2"/>
</dbReference>
<keyword evidence="4" id="KW-1185">Reference proteome</keyword>
<dbReference type="GeneID" id="100823474"/>
<dbReference type="PANTHER" id="PTHR31672:SF13">
    <property type="entry name" value="F-BOX PROTEIN CPR30-LIKE"/>
    <property type="match status" value="1"/>
</dbReference>
<evidence type="ECO:0000313" key="3">
    <source>
        <dbReference type="EnsemblPlants" id="KQK01496"/>
    </source>
</evidence>
<dbReference type="SUPFAM" id="SSF81383">
    <property type="entry name" value="F-box domain"/>
    <property type="match status" value="1"/>
</dbReference>
<name>I1IE92_BRADI</name>
<evidence type="ECO:0000313" key="4">
    <source>
        <dbReference type="Proteomes" id="UP000008810"/>
    </source>
</evidence>
<dbReference type="eggNOG" id="ENOG502S25N">
    <property type="taxonomic scope" value="Eukaryota"/>
</dbReference>
<protein>
    <recommendedName>
        <fullName evidence="1">F-box domain-containing protein</fullName>
    </recommendedName>
</protein>
<reference evidence="2" key="2">
    <citation type="submission" date="2017-06" db="EMBL/GenBank/DDBJ databases">
        <title>WGS assembly of Brachypodium distachyon.</title>
        <authorList>
            <consortium name="The International Brachypodium Initiative"/>
            <person name="Lucas S."/>
            <person name="Harmon-Smith M."/>
            <person name="Lail K."/>
            <person name="Tice H."/>
            <person name="Grimwood J."/>
            <person name="Bruce D."/>
            <person name="Barry K."/>
            <person name="Shu S."/>
            <person name="Lindquist E."/>
            <person name="Wang M."/>
            <person name="Pitluck S."/>
            <person name="Vogel J.P."/>
            <person name="Garvin D.F."/>
            <person name="Mockler T.C."/>
            <person name="Schmutz J."/>
            <person name="Rokhsar D."/>
            <person name="Bevan M.W."/>
        </authorList>
    </citation>
    <scope>NUCLEOTIDE SEQUENCE</scope>
    <source>
        <strain evidence="2">Bd21</strain>
    </source>
</reference>
<dbReference type="InterPro" id="IPR001810">
    <property type="entry name" value="F-box_dom"/>
</dbReference>
<dbReference type="SMART" id="SM00256">
    <property type="entry name" value="FBOX"/>
    <property type="match status" value="1"/>
</dbReference>
<dbReference type="STRING" id="15368.I1IE92"/>
<evidence type="ECO:0000313" key="2">
    <source>
        <dbReference type="EMBL" id="KQK01496.1"/>
    </source>
</evidence>
<dbReference type="PANTHER" id="PTHR31672">
    <property type="entry name" value="BNACNNG10540D PROTEIN"/>
    <property type="match status" value="1"/>
</dbReference>
<reference evidence="2 3" key="1">
    <citation type="journal article" date="2010" name="Nature">
        <title>Genome sequencing and analysis of the model grass Brachypodium distachyon.</title>
        <authorList>
            <consortium name="International Brachypodium Initiative"/>
        </authorList>
    </citation>
    <scope>NUCLEOTIDE SEQUENCE [LARGE SCALE GENOMIC DNA]</scope>
    <source>
        <strain evidence="2 3">Bd21</strain>
    </source>
</reference>
<dbReference type="Proteomes" id="UP000008810">
    <property type="component" value="Chromosome 3"/>
</dbReference>
<reference evidence="3" key="3">
    <citation type="submission" date="2018-08" db="UniProtKB">
        <authorList>
            <consortium name="EnsemblPlants"/>
        </authorList>
    </citation>
    <scope>IDENTIFICATION</scope>
    <source>
        <strain evidence="3">cv. Bd21</strain>
    </source>
</reference>
<dbReference type="EMBL" id="CM000882">
    <property type="protein sequence ID" value="KQK01496.1"/>
    <property type="molecule type" value="Genomic_DNA"/>
</dbReference>
<dbReference type="EnsemblPlants" id="KQK01496">
    <property type="protein sequence ID" value="KQK01496"/>
    <property type="gene ID" value="BRADI_3g56200v3"/>
</dbReference>
<dbReference type="OMA" id="GRIFIEM"/>
<dbReference type="Gene3D" id="1.20.1280.50">
    <property type="match status" value="1"/>
</dbReference>
<evidence type="ECO:0000259" key="1">
    <source>
        <dbReference type="SMART" id="SM00256"/>
    </source>
</evidence>
<dbReference type="OrthoDB" id="603307at2759"/>